<dbReference type="InterPro" id="IPR039540">
    <property type="entry name" value="UBL3-like_ubiquitin_dom"/>
</dbReference>
<dbReference type="RefSeq" id="XP_035345395.1">
    <property type="nucleotide sequence ID" value="XM_035489502.1"/>
</dbReference>
<feature type="region of interest" description="Disordered" evidence="1">
    <location>
        <begin position="1"/>
        <end position="97"/>
    </location>
</feature>
<organism evidence="3 4">
    <name type="scientific">Talaromyces rugulosus</name>
    <name type="common">Penicillium rugulosum</name>
    <dbReference type="NCBI Taxonomy" id="121627"/>
    <lineage>
        <taxon>Eukaryota</taxon>
        <taxon>Fungi</taxon>
        <taxon>Dikarya</taxon>
        <taxon>Ascomycota</taxon>
        <taxon>Pezizomycotina</taxon>
        <taxon>Eurotiomycetes</taxon>
        <taxon>Eurotiomycetidae</taxon>
        <taxon>Eurotiales</taxon>
        <taxon>Trichocomaceae</taxon>
        <taxon>Talaromyces</taxon>
        <taxon>Talaromyces sect. Islandici</taxon>
    </lineage>
</organism>
<reference evidence="4" key="1">
    <citation type="submission" date="2020-06" db="EMBL/GenBank/DDBJ databases">
        <title>A chromosome-scale genome assembly of Talaromyces rugulosus W13939.</title>
        <authorList>
            <person name="Wang B."/>
            <person name="Guo L."/>
            <person name="Ye K."/>
            <person name="Wang L."/>
        </authorList>
    </citation>
    <scope>NUCLEOTIDE SEQUENCE [LARGE SCALE GENOMIC DNA]</scope>
    <source>
        <strain evidence="4">W13939</strain>
    </source>
</reference>
<dbReference type="Gene3D" id="3.10.20.90">
    <property type="entry name" value="Phosphatidylinositol 3-kinase Catalytic Subunit, Chain A, domain 1"/>
    <property type="match status" value="1"/>
</dbReference>
<dbReference type="Proteomes" id="UP000509510">
    <property type="component" value="Chromosome III"/>
</dbReference>
<dbReference type="KEGG" id="trg:TRUGW13939_06349"/>
<evidence type="ECO:0000259" key="2">
    <source>
        <dbReference type="Pfam" id="PF13881"/>
    </source>
</evidence>
<feature type="domain" description="UBL3-like ubiquitin" evidence="2">
    <location>
        <begin position="166"/>
        <end position="240"/>
    </location>
</feature>
<evidence type="ECO:0000256" key="1">
    <source>
        <dbReference type="SAM" id="MobiDB-lite"/>
    </source>
</evidence>
<dbReference type="InterPro" id="IPR029071">
    <property type="entry name" value="Ubiquitin-like_domsf"/>
</dbReference>
<dbReference type="Pfam" id="PF13881">
    <property type="entry name" value="Rad60-SLD_2"/>
    <property type="match status" value="1"/>
</dbReference>
<feature type="compositionally biased region" description="Polar residues" evidence="1">
    <location>
        <begin position="44"/>
        <end position="63"/>
    </location>
</feature>
<dbReference type="PANTHER" id="PTHR13169">
    <property type="entry name" value="UBIQUITIN-LIKE PROTEIN 3 HCG-1 PROTEIN"/>
    <property type="match status" value="1"/>
</dbReference>
<sequence>MASTDNVPPAADAVGSNSEATPETTAATIVPQSSDETGKESFPVASNNGDNNTPSEATETAPQEDTPAHATESAGDATPTPAPPTTTTTTSAGIKTGEESEVVAVTEGETSDQSQAAAAAAAAKEDSAVGPELVITLLLTTGARHPFKIDAKYLRGRSVNVENDDPFNMSVYTLKELIWREWRSEWEPRPSSPSYIRLISFGKLLDDKSQLSDSSLTHDAPNVIHMTVKPQEVADEEDTKGGKSYSGRDRDAADRSPGCRCIIL</sequence>
<dbReference type="InterPro" id="IPR040015">
    <property type="entry name" value="UBL3-like"/>
</dbReference>
<evidence type="ECO:0000313" key="4">
    <source>
        <dbReference type="Proteomes" id="UP000509510"/>
    </source>
</evidence>
<dbReference type="GeneID" id="55993844"/>
<gene>
    <name evidence="3" type="ORF">TRUGW13939_06349</name>
</gene>
<protein>
    <recommendedName>
        <fullName evidence="2">UBL3-like ubiquitin domain-containing protein</fullName>
    </recommendedName>
</protein>
<dbReference type="OrthoDB" id="1043111at2759"/>
<dbReference type="SUPFAM" id="SSF54236">
    <property type="entry name" value="Ubiquitin-like"/>
    <property type="match status" value="1"/>
</dbReference>
<dbReference type="AlphaFoldDB" id="A0A7H8QZ23"/>
<dbReference type="EMBL" id="CP055900">
    <property type="protein sequence ID" value="QKX59217.1"/>
    <property type="molecule type" value="Genomic_DNA"/>
</dbReference>
<dbReference type="PANTHER" id="PTHR13169:SF0">
    <property type="entry name" value="UBIQUITIN-LIKE PROTEIN 3"/>
    <property type="match status" value="1"/>
</dbReference>
<proteinExistence type="predicted"/>
<feature type="region of interest" description="Disordered" evidence="1">
    <location>
        <begin position="228"/>
        <end position="258"/>
    </location>
</feature>
<keyword evidence="4" id="KW-1185">Reference proteome</keyword>
<accession>A0A7H8QZ23</accession>
<evidence type="ECO:0000313" key="3">
    <source>
        <dbReference type="EMBL" id="QKX59217.1"/>
    </source>
</evidence>
<name>A0A7H8QZ23_TALRU</name>
<feature type="compositionally biased region" description="Polar residues" evidence="1">
    <location>
        <begin position="15"/>
        <end position="35"/>
    </location>
</feature>